<evidence type="ECO:0000256" key="4">
    <source>
        <dbReference type="ARBA" id="ARBA00022741"/>
    </source>
</evidence>
<name>A0AAD7Z5Z3_DIPPU</name>
<comment type="similarity">
    <text evidence="1">Belongs to the protein kinase superfamily. CAMK Ser/Thr protein kinase family.</text>
</comment>
<dbReference type="InterPro" id="IPR050205">
    <property type="entry name" value="CDPK_Ser/Thr_kinases"/>
</dbReference>
<keyword evidence="10" id="KW-1185">Reference proteome</keyword>
<keyword evidence="6" id="KW-0067">ATP-binding</keyword>
<keyword evidence="4" id="KW-0547">Nucleotide-binding</keyword>
<dbReference type="EMBL" id="JASPKZ010010267">
    <property type="protein sequence ID" value="KAJ9574714.1"/>
    <property type="molecule type" value="Genomic_DNA"/>
</dbReference>
<evidence type="ECO:0000256" key="3">
    <source>
        <dbReference type="ARBA" id="ARBA00022679"/>
    </source>
</evidence>
<reference evidence="9" key="1">
    <citation type="journal article" date="2023" name="IScience">
        <title>Live-bearing cockroach genome reveals convergent evolutionary mechanisms linked to viviparity in insects and beyond.</title>
        <authorList>
            <person name="Fouks B."/>
            <person name="Harrison M.C."/>
            <person name="Mikhailova A.A."/>
            <person name="Marchal E."/>
            <person name="English S."/>
            <person name="Carruthers M."/>
            <person name="Jennings E.C."/>
            <person name="Chiamaka E.L."/>
            <person name="Frigard R.A."/>
            <person name="Pippel M."/>
            <person name="Attardo G.M."/>
            <person name="Benoit J.B."/>
            <person name="Bornberg-Bauer E."/>
            <person name="Tobe S.S."/>
        </authorList>
    </citation>
    <scope>NUCLEOTIDE SEQUENCE</scope>
    <source>
        <strain evidence="9">Stay&amp;Tobe</strain>
    </source>
</reference>
<dbReference type="GO" id="GO:0005524">
    <property type="term" value="F:ATP binding"/>
    <property type="evidence" value="ECO:0007669"/>
    <property type="project" value="UniProtKB-KW"/>
</dbReference>
<keyword evidence="2" id="KW-0723">Serine/threonine-protein kinase</keyword>
<dbReference type="InterPro" id="IPR004172">
    <property type="entry name" value="L27_dom"/>
</dbReference>
<dbReference type="InterPro" id="IPR036892">
    <property type="entry name" value="L27_dom_sf"/>
</dbReference>
<dbReference type="InterPro" id="IPR000719">
    <property type="entry name" value="Prot_kinase_dom"/>
</dbReference>
<evidence type="ECO:0000313" key="9">
    <source>
        <dbReference type="EMBL" id="KAJ9574714.1"/>
    </source>
</evidence>
<keyword evidence="5" id="KW-0418">Kinase</keyword>
<evidence type="ECO:0000313" key="10">
    <source>
        <dbReference type="Proteomes" id="UP001233999"/>
    </source>
</evidence>
<feature type="domain" description="Protein kinase" evidence="7">
    <location>
        <begin position="1"/>
        <end position="158"/>
    </location>
</feature>
<dbReference type="Gene3D" id="1.10.287.650">
    <property type="entry name" value="L27 domain"/>
    <property type="match status" value="1"/>
</dbReference>
<dbReference type="SMART" id="SM00220">
    <property type="entry name" value="S_TKc"/>
    <property type="match status" value="1"/>
</dbReference>
<sequence>MLQSFAGSGVYNSTKRSSRGFLRHQNTPLCISFLSQCLVSETRPFLSPMGRLYLKADRLGRIGTPHFMAPEVVERQHYGKPVDIWSAGVLLHILLSGTLPFLGTKDRLYESICRGKLYLDSPLWETISEAAKDLIRRMLTIDHTQRITIQEVLNHRWLRDRDKGATKVHLQDTVEEMKKFNARRKLKGAVLAAVSSPKWTSFYSDPNSDGFSDFGEDEVTSSGAVSLVLDSLDDIHCLQDAPLNDRDFLHSVLEDRQLHALLELNSLVDSIKFLFSVYTENMMEVFKVPPQKSVHAIIIVEIRNRWRIGQAKITEVVLSLRILGNFLPILRKRRLSCMTNDFFILVGNRTGTDDFDHVF</sequence>
<evidence type="ECO:0000256" key="5">
    <source>
        <dbReference type="ARBA" id="ARBA00022777"/>
    </source>
</evidence>
<reference evidence="9" key="2">
    <citation type="submission" date="2023-05" db="EMBL/GenBank/DDBJ databases">
        <authorList>
            <person name="Fouks B."/>
        </authorList>
    </citation>
    <scope>NUCLEOTIDE SEQUENCE</scope>
    <source>
        <strain evidence="9">Stay&amp;Tobe</strain>
        <tissue evidence="9">Testes</tissue>
    </source>
</reference>
<comment type="caution">
    <text evidence="9">The sequence shown here is derived from an EMBL/GenBank/DDBJ whole genome shotgun (WGS) entry which is preliminary data.</text>
</comment>
<gene>
    <name evidence="9" type="ORF">L9F63_008127</name>
</gene>
<dbReference type="InterPro" id="IPR014775">
    <property type="entry name" value="L27_C"/>
</dbReference>
<feature type="non-terminal residue" evidence="9">
    <location>
        <position position="359"/>
    </location>
</feature>
<protein>
    <recommendedName>
        <fullName evidence="11">Peripheral plasma membrane protein CASK</fullName>
    </recommendedName>
</protein>
<dbReference type="PANTHER" id="PTHR24349">
    <property type="entry name" value="SERINE/THREONINE-PROTEIN KINASE"/>
    <property type="match status" value="1"/>
</dbReference>
<proteinExistence type="inferred from homology"/>
<dbReference type="PROSITE" id="PS50011">
    <property type="entry name" value="PROTEIN_KINASE_DOM"/>
    <property type="match status" value="1"/>
</dbReference>
<dbReference type="Pfam" id="PF02828">
    <property type="entry name" value="L27"/>
    <property type="match status" value="1"/>
</dbReference>
<dbReference type="PROSITE" id="PS51022">
    <property type="entry name" value="L27"/>
    <property type="match status" value="1"/>
</dbReference>
<evidence type="ECO:0000256" key="6">
    <source>
        <dbReference type="ARBA" id="ARBA00022840"/>
    </source>
</evidence>
<evidence type="ECO:0000259" key="8">
    <source>
        <dbReference type="PROSITE" id="PS51022"/>
    </source>
</evidence>
<dbReference type="GO" id="GO:0004674">
    <property type="term" value="F:protein serine/threonine kinase activity"/>
    <property type="evidence" value="ECO:0007669"/>
    <property type="project" value="UniProtKB-KW"/>
</dbReference>
<evidence type="ECO:0000256" key="2">
    <source>
        <dbReference type="ARBA" id="ARBA00022527"/>
    </source>
</evidence>
<evidence type="ECO:0008006" key="11">
    <source>
        <dbReference type="Google" id="ProtNLM"/>
    </source>
</evidence>
<evidence type="ECO:0000259" key="7">
    <source>
        <dbReference type="PROSITE" id="PS50011"/>
    </source>
</evidence>
<accession>A0AAD7Z5Z3</accession>
<dbReference type="InterPro" id="IPR011009">
    <property type="entry name" value="Kinase-like_dom_sf"/>
</dbReference>
<dbReference type="Pfam" id="PF00069">
    <property type="entry name" value="Pkinase"/>
    <property type="match status" value="1"/>
</dbReference>
<dbReference type="AlphaFoldDB" id="A0AAD7Z5Z3"/>
<dbReference type="SUPFAM" id="SSF56112">
    <property type="entry name" value="Protein kinase-like (PK-like)"/>
    <property type="match status" value="1"/>
</dbReference>
<dbReference type="Gene3D" id="1.10.510.10">
    <property type="entry name" value="Transferase(Phosphotransferase) domain 1"/>
    <property type="match status" value="1"/>
</dbReference>
<dbReference type="Proteomes" id="UP001233999">
    <property type="component" value="Unassembled WGS sequence"/>
</dbReference>
<dbReference type="Gene3D" id="6.10.140.620">
    <property type="match status" value="1"/>
</dbReference>
<dbReference type="GO" id="GO:0030054">
    <property type="term" value="C:cell junction"/>
    <property type="evidence" value="ECO:0007669"/>
    <property type="project" value="UniProtKB-ARBA"/>
</dbReference>
<dbReference type="SUPFAM" id="SSF101288">
    <property type="entry name" value="L27 domain"/>
    <property type="match status" value="1"/>
</dbReference>
<organism evidence="9 10">
    <name type="scientific">Diploptera punctata</name>
    <name type="common">Pacific beetle cockroach</name>
    <dbReference type="NCBI Taxonomy" id="6984"/>
    <lineage>
        <taxon>Eukaryota</taxon>
        <taxon>Metazoa</taxon>
        <taxon>Ecdysozoa</taxon>
        <taxon>Arthropoda</taxon>
        <taxon>Hexapoda</taxon>
        <taxon>Insecta</taxon>
        <taxon>Pterygota</taxon>
        <taxon>Neoptera</taxon>
        <taxon>Polyneoptera</taxon>
        <taxon>Dictyoptera</taxon>
        <taxon>Blattodea</taxon>
        <taxon>Blaberoidea</taxon>
        <taxon>Blaberidae</taxon>
        <taxon>Diplopterinae</taxon>
        <taxon>Diploptera</taxon>
    </lineage>
</organism>
<keyword evidence="3" id="KW-0808">Transferase</keyword>
<feature type="domain" description="L27" evidence="8">
    <location>
        <begin position="221"/>
        <end position="272"/>
    </location>
</feature>
<evidence type="ECO:0000256" key="1">
    <source>
        <dbReference type="ARBA" id="ARBA00006692"/>
    </source>
</evidence>